<protein>
    <submittedName>
        <fullName evidence="3">Procyclic form surface glycoprotein, putative</fullName>
    </submittedName>
</protein>
<evidence type="ECO:0000256" key="1">
    <source>
        <dbReference type="SAM" id="MobiDB-lite"/>
    </source>
</evidence>
<feature type="transmembrane region" description="Helical" evidence="2">
    <location>
        <begin position="85"/>
        <end position="108"/>
    </location>
</feature>
<dbReference type="AlphaFoldDB" id="Q4CPE7"/>
<gene>
    <name evidence="3" type="ORF">Tc00.1047053509639.10</name>
</gene>
<sequence>MNGWRNKKGFFFDLTKCSDDERPIMLELSAAMCRVMMRLFALLSLFVFAPRSAFFSHSMVAAVARRKFTMCLFGIVDAVEDFFKSVVACACCLIIGGPALIIAGSILLNQKDLRKAFRDAVNEFDPTPMNDWTGTINKVPITVRRESLNVKGVDGATSVFAEAVVPVSENFLSEFPVSVNVSAVTPFIRMAPFNIMRNSTYFCFSSDCIDGKDCKCKRDVRSFGEKCTARGGSYNQTPTWCKAGNICGECLETLYLRKLYLVVREVSNGKYAEDTNLRSAMYAFGDLDNDYQPGVPSTVTVRLYSSKDPYIALQRLTKGTNDLGLNSRTVGIVLIVLGCLFLLLEIGVCTALICYWMRPKKTSSGAPPYLAPASQGISTSGASGNAAPNFYAQPAQQTGQGYKYGQAVPPGYTYGQPPQGQPIPPGYTYGQPPQGQPAPPGYTYGHPPQGQPAPPGYTYGQPPQGYAYGP</sequence>
<feature type="transmembrane region" description="Helical" evidence="2">
    <location>
        <begin position="332"/>
        <end position="358"/>
    </location>
</feature>
<keyword evidence="2" id="KW-0472">Membrane</keyword>
<evidence type="ECO:0000313" key="3">
    <source>
        <dbReference type="EMBL" id="EAN82148.1"/>
    </source>
</evidence>
<feature type="region of interest" description="Disordered" evidence="1">
    <location>
        <begin position="406"/>
        <end position="470"/>
    </location>
</feature>
<dbReference type="PaxDb" id="353153-Q4CPE7"/>
<reference evidence="3 4" key="1">
    <citation type="journal article" date="2005" name="Science">
        <title>The genome sequence of Trypanosoma cruzi, etiologic agent of Chagas disease.</title>
        <authorList>
            <person name="El-Sayed N.M."/>
            <person name="Myler P.J."/>
            <person name="Bartholomeu D.C."/>
            <person name="Nilsson D."/>
            <person name="Aggarwal G."/>
            <person name="Tran A.N."/>
            <person name="Ghedin E."/>
            <person name="Worthey E.A."/>
            <person name="Delcher A.L."/>
            <person name="Blandin G."/>
            <person name="Westenberger S.J."/>
            <person name="Caler E."/>
            <person name="Cerqueira G.C."/>
            <person name="Branche C."/>
            <person name="Haas B."/>
            <person name="Anupama A."/>
            <person name="Arner E."/>
            <person name="Aslund L."/>
            <person name="Attipoe P."/>
            <person name="Bontempi E."/>
            <person name="Bringaud F."/>
            <person name="Burton P."/>
            <person name="Cadag E."/>
            <person name="Campbell D.A."/>
            <person name="Carrington M."/>
            <person name="Crabtree J."/>
            <person name="Darban H."/>
            <person name="da Silveira J.F."/>
            <person name="de Jong P."/>
            <person name="Edwards K."/>
            <person name="Englund P.T."/>
            <person name="Fazelina G."/>
            <person name="Feldblyum T."/>
            <person name="Ferella M."/>
            <person name="Frasch A.C."/>
            <person name="Gull K."/>
            <person name="Horn D."/>
            <person name="Hou L."/>
            <person name="Huang Y."/>
            <person name="Kindlund E."/>
            <person name="Klingbeil M."/>
            <person name="Kluge S."/>
            <person name="Koo H."/>
            <person name="Lacerda D."/>
            <person name="Levin M.J."/>
            <person name="Lorenzi H."/>
            <person name="Louie T."/>
            <person name="Machado C.R."/>
            <person name="McCulloch R."/>
            <person name="McKenna A."/>
            <person name="Mizuno Y."/>
            <person name="Mottram J.C."/>
            <person name="Nelson S."/>
            <person name="Ochaya S."/>
            <person name="Osoegawa K."/>
            <person name="Pai G."/>
            <person name="Parsons M."/>
            <person name="Pentony M."/>
            <person name="Pettersson U."/>
            <person name="Pop M."/>
            <person name="Ramirez J.L."/>
            <person name="Rinta J."/>
            <person name="Robertson L."/>
            <person name="Salzberg S.L."/>
            <person name="Sanchez D.O."/>
            <person name="Seyler A."/>
            <person name="Sharma R."/>
            <person name="Shetty J."/>
            <person name="Simpson A.J."/>
            <person name="Sisk E."/>
            <person name="Tammi M.T."/>
            <person name="Tarleton R."/>
            <person name="Teixeira S."/>
            <person name="Van Aken S."/>
            <person name="Vogt C."/>
            <person name="Ward P.N."/>
            <person name="Wickstead B."/>
            <person name="Wortman J."/>
            <person name="White O."/>
            <person name="Fraser C.M."/>
            <person name="Stuart K.D."/>
            <person name="Andersson B."/>
        </authorList>
    </citation>
    <scope>NUCLEOTIDE SEQUENCE [LARGE SCALE GENOMIC DNA]</scope>
    <source>
        <strain evidence="3 4">CL Brener</strain>
    </source>
</reference>
<organism evidence="3 4">
    <name type="scientific">Trypanosoma cruzi (strain CL Brener)</name>
    <dbReference type="NCBI Taxonomy" id="353153"/>
    <lineage>
        <taxon>Eukaryota</taxon>
        <taxon>Discoba</taxon>
        <taxon>Euglenozoa</taxon>
        <taxon>Kinetoplastea</taxon>
        <taxon>Metakinetoplastina</taxon>
        <taxon>Trypanosomatida</taxon>
        <taxon>Trypanosomatidae</taxon>
        <taxon>Trypanosoma</taxon>
        <taxon>Schizotrypanum</taxon>
    </lineage>
</organism>
<dbReference type="SMR" id="Q4CPE7"/>
<dbReference type="RefSeq" id="XP_803999.1">
    <property type="nucleotide sequence ID" value="XM_798906.1"/>
</dbReference>
<evidence type="ECO:0000256" key="2">
    <source>
        <dbReference type="SAM" id="Phobius"/>
    </source>
</evidence>
<proteinExistence type="predicted"/>
<comment type="caution">
    <text evidence="3">The sequence shown here is derived from an EMBL/GenBank/DDBJ whole genome shotgun (WGS) entry which is preliminary data.</text>
</comment>
<dbReference type="Proteomes" id="UP000002296">
    <property type="component" value="Unassembled WGS sequence"/>
</dbReference>
<keyword evidence="2" id="KW-0812">Transmembrane</keyword>
<dbReference type="EMBL" id="AAHK01002662">
    <property type="protein sequence ID" value="EAN82148.1"/>
    <property type="molecule type" value="Genomic_DNA"/>
</dbReference>
<dbReference type="GeneID" id="3533313"/>
<feature type="compositionally biased region" description="Low complexity" evidence="1">
    <location>
        <begin position="456"/>
        <end position="470"/>
    </location>
</feature>
<dbReference type="KEGG" id="tcr:509639.10"/>
<keyword evidence="2" id="KW-1133">Transmembrane helix</keyword>
<name>Q4CPE7_TRYCC</name>
<dbReference type="InParanoid" id="Q4CPE7"/>
<accession>Q4CPE7</accession>
<dbReference type="STRING" id="353153.Q4CPE7"/>
<evidence type="ECO:0000313" key="4">
    <source>
        <dbReference type="Proteomes" id="UP000002296"/>
    </source>
</evidence>
<keyword evidence="4" id="KW-1185">Reference proteome</keyword>
<feature type="compositionally biased region" description="Low complexity" evidence="1">
    <location>
        <begin position="409"/>
        <end position="418"/>
    </location>
</feature>